<keyword evidence="2" id="KW-1185">Reference proteome</keyword>
<reference evidence="1" key="1">
    <citation type="submission" date="2021-12" db="EMBL/GenBank/DDBJ databases">
        <title>Convergent genome expansion in fungi linked to evolution of root-endophyte symbiosis.</title>
        <authorList>
            <consortium name="DOE Joint Genome Institute"/>
            <person name="Ke Y.-H."/>
            <person name="Bonito G."/>
            <person name="Liao H.-L."/>
            <person name="Looney B."/>
            <person name="Rojas-Flechas A."/>
            <person name="Nash J."/>
            <person name="Hameed K."/>
            <person name="Schadt C."/>
            <person name="Martin F."/>
            <person name="Crous P.W."/>
            <person name="Miettinen O."/>
            <person name="Magnuson J.K."/>
            <person name="Labbe J."/>
            <person name="Jacobson D."/>
            <person name="Doktycz M.J."/>
            <person name="Veneault-Fourrey C."/>
            <person name="Kuo A."/>
            <person name="Mondo S."/>
            <person name="Calhoun S."/>
            <person name="Riley R."/>
            <person name="Ohm R."/>
            <person name="LaButti K."/>
            <person name="Andreopoulos B."/>
            <person name="Pangilinan J."/>
            <person name="Nolan M."/>
            <person name="Tritt A."/>
            <person name="Clum A."/>
            <person name="Lipzen A."/>
            <person name="Daum C."/>
            <person name="Barry K."/>
            <person name="Grigoriev I.V."/>
            <person name="Vilgalys R."/>
        </authorList>
    </citation>
    <scope>NUCLEOTIDE SEQUENCE</scope>
    <source>
        <strain evidence="1">PMI_201</strain>
    </source>
</reference>
<dbReference type="Gene3D" id="3.30.530.20">
    <property type="match status" value="1"/>
</dbReference>
<evidence type="ECO:0008006" key="3">
    <source>
        <dbReference type="Google" id="ProtNLM"/>
    </source>
</evidence>
<evidence type="ECO:0000313" key="1">
    <source>
        <dbReference type="EMBL" id="KAH8688988.1"/>
    </source>
</evidence>
<sequence>MSVYLAFTSPINPPGASPLLSHDQVWKGLQRKVEHAEEFVPMAITSTDVLDKAIDETGKKVTTREVIFKDGNRKVKEICVHFEPLKIEFRQPDGTTIQNIISQGADGSLYMTYAFEFLHPGLSEKDLAVKTEQYRVNSKMAVESSIAVIRKMVEEGTV</sequence>
<dbReference type="Pfam" id="PF08982">
    <property type="entry name" value="AtaL"/>
    <property type="match status" value="1"/>
</dbReference>
<dbReference type="GeneID" id="70243668"/>
<dbReference type="InterPro" id="IPR023393">
    <property type="entry name" value="START-like_dom_sf"/>
</dbReference>
<dbReference type="SUPFAM" id="SSF55961">
    <property type="entry name" value="Bet v1-like"/>
    <property type="match status" value="1"/>
</dbReference>
<dbReference type="RefSeq" id="XP_046065414.1">
    <property type="nucleotide sequence ID" value="XM_046213381.1"/>
</dbReference>
<protein>
    <recommendedName>
        <fullName evidence="3">DUF1857-domain-containing protein</fullName>
    </recommendedName>
</protein>
<evidence type="ECO:0000313" key="2">
    <source>
        <dbReference type="Proteomes" id="UP001201262"/>
    </source>
</evidence>
<dbReference type="CDD" id="cd08863">
    <property type="entry name" value="SRPBCC_DUF1857"/>
    <property type="match status" value="1"/>
</dbReference>
<dbReference type="AlphaFoldDB" id="A0AAD4KI50"/>
<dbReference type="Proteomes" id="UP001201262">
    <property type="component" value="Unassembled WGS sequence"/>
</dbReference>
<proteinExistence type="predicted"/>
<dbReference type="InterPro" id="IPR015075">
    <property type="entry name" value="AtaL"/>
</dbReference>
<dbReference type="EMBL" id="JAJTJA010000016">
    <property type="protein sequence ID" value="KAH8688988.1"/>
    <property type="molecule type" value="Genomic_DNA"/>
</dbReference>
<name>A0AAD4KI50_9EURO</name>
<accession>A0AAD4KI50</accession>
<organism evidence="1 2">
    <name type="scientific">Talaromyces proteolyticus</name>
    <dbReference type="NCBI Taxonomy" id="1131652"/>
    <lineage>
        <taxon>Eukaryota</taxon>
        <taxon>Fungi</taxon>
        <taxon>Dikarya</taxon>
        <taxon>Ascomycota</taxon>
        <taxon>Pezizomycotina</taxon>
        <taxon>Eurotiomycetes</taxon>
        <taxon>Eurotiomycetidae</taxon>
        <taxon>Eurotiales</taxon>
        <taxon>Trichocomaceae</taxon>
        <taxon>Talaromyces</taxon>
        <taxon>Talaromyces sect. Bacilispori</taxon>
    </lineage>
</organism>
<gene>
    <name evidence="1" type="ORF">BGW36DRAFT_352301</name>
</gene>
<comment type="caution">
    <text evidence="1">The sequence shown here is derived from an EMBL/GenBank/DDBJ whole genome shotgun (WGS) entry which is preliminary data.</text>
</comment>